<sequence length="178" mass="20059">MTLQPAEYPAMGPCHASINLHAHPTTTVSALWQPRSHSGIAAHLVVVVVLQAWEEEMTGDESWIRSACMTQSLDGQLWNVANKPSSIQRASKQQRKNKQTKNAQRISWYHPPADAPSSGLICTRTRPTPPRRSFSCHVRAKCFFFWFRPSPLLFFSLVRILSLLQVSPVLLRPNSAFI</sequence>
<proteinExistence type="predicted"/>
<keyword evidence="3" id="KW-1185">Reference proteome</keyword>
<evidence type="ECO:0000313" key="2">
    <source>
        <dbReference type="EMBL" id="CAI6339012.1"/>
    </source>
</evidence>
<accession>A0A9W4UPZ9</accession>
<gene>
    <name evidence="2" type="ORF">PDIGIT_LOCUS12150</name>
</gene>
<name>A0A9W4UPZ9_9PLEO</name>
<evidence type="ECO:0000313" key="3">
    <source>
        <dbReference type="Proteomes" id="UP001152607"/>
    </source>
</evidence>
<comment type="caution">
    <text evidence="2">The sequence shown here is derived from an EMBL/GenBank/DDBJ whole genome shotgun (WGS) entry which is preliminary data.</text>
</comment>
<reference evidence="2" key="1">
    <citation type="submission" date="2023-01" db="EMBL/GenBank/DDBJ databases">
        <authorList>
            <person name="Van Ghelder C."/>
            <person name="Rancurel C."/>
        </authorList>
    </citation>
    <scope>NUCLEOTIDE SEQUENCE</scope>
    <source>
        <strain evidence="2">CNCM I-4278</strain>
    </source>
</reference>
<feature type="region of interest" description="Disordered" evidence="1">
    <location>
        <begin position="84"/>
        <end position="112"/>
    </location>
</feature>
<organism evidence="2 3">
    <name type="scientific">Periconia digitata</name>
    <dbReference type="NCBI Taxonomy" id="1303443"/>
    <lineage>
        <taxon>Eukaryota</taxon>
        <taxon>Fungi</taxon>
        <taxon>Dikarya</taxon>
        <taxon>Ascomycota</taxon>
        <taxon>Pezizomycotina</taxon>
        <taxon>Dothideomycetes</taxon>
        <taxon>Pleosporomycetidae</taxon>
        <taxon>Pleosporales</taxon>
        <taxon>Massarineae</taxon>
        <taxon>Periconiaceae</taxon>
        <taxon>Periconia</taxon>
    </lineage>
</organism>
<protein>
    <submittedName>
        <fullName evidence="2">Uncharacterized protein</fullName>
    </submittedName>
</protein>
<dbReference type="EMBL" id="CAOQHR010000008">
    <property type="protein sequence ID" value="CAI6339012.1"/>
    <property type="molecule type" value="Genomic_DNA"/>
</dbReference>
<evidence type="ECO:0000256" key="1">
    <source>
        <dbReference type="SAM" id="MobiDB-lite"/>
    </source>
</evidence>
<dbReference type="AlphaFoldDB" id="A0A9W4UPZ9"/>
<dbReference type="Proteomes" id="UP001152607">
    <property type="component" value="Unassembled WGS sequence"/>
</dbReference>